<comment type="caution">
    <text evidence="10">The sequence shown here is derived from an EMBL/GenBank/DDBJ whole genome shotgun (WGS) entry which is preliminary data.</text>
</comment>
<keyword evidence="6" id="KW-0539">Nucleus</keyword>
<comment type="subcellular location">
    <subcellularLocation>
        <location evidence="1">Nucleus</location>
    </subcellularLocation>
</comment>
<feature type="domain" description="AP2/ERF" evidence="9">
    <location>
        <begin position="63"/>
        <end position="120"/>
    </location>
</feature>
<dbReference type="InterPro" id="IPR001471">
    <property type="entry name" value="AP2/ERF_dom"/>
</dbReference>
<evidence type="ECO:0000259" key="9">
    <source>
        <dbReference type="PROSITE" id="PS51032"/>
    </source>
</evidence>
<dbReference type="PROSITE" id="PS51032">
    <property type="entry name" value="AP2_ERF"/>
    <property type="match status" value="1"/>
</dbReference>
<name>A0A8J5SVH8_ZIZPA</name>
<evidence type="ECO:0000313" key="10">
    <source>
        <dbReference type="EMBL" id="KAG8073409.1"/>
    </source>
</evidence>
<keyword evidence="4" id="KW-0010">Activator</keyword>
<keyword evidence="2" id="KW-0805">Transcription regulation</keyword>
<evidence type="ECO:0000256" key="3">
    <source>
        <dbReference type="ARBA" id="ARBA00023125"/>
    </source>
</evidence>
<dbReference type="GO" id="GO:0006950">
    <property type="term" value="P:response to stress"/>
    <property type="evidence" value="ECO:0007669"/>
    <property type="project" value="TreeGrafter"/>
</dbReference>
<dbReference type="OrthoDB" id="550883at2759"/>
<dbReference type="PANTHER" id="PTHR31241">
    <property type="entry name" value="DEHYDRATION-RESPONSIVE ELEMENT-BINDING PROTEIN 2C"/>
    <property type="match status" value="1"/>
</dbReference>
<keyword evidence="3" id="KW-0238">DNA-binding</keyword>
<feature type="region of interest" description="Disordered" evidence="8">
    <location>
        <begin position="1"/>
        <end position="30"/>
    </location>
</feature>
<organism evidence="10 11">
    <name type="scientific">Zizania palustris</name>
    <name type="common">Northern wild rice</name>
    <dbReference type="NCBI Taxonomy" id="103762"/>
    <lineage>
        <taxon>Eukaryota</taxon>
        <taxon>Viridiplantae</taxon>
        <taxon>Streptophyta</taxon>
        <taxon>Embryophyta</taxon>
        <taxon>Tracheophyta</taxon>
        <taxon>Spermatophyta</taxon>
        <taxon>Magnoliopsida</taxon>
        <taxon>Liliopsida</taxon>
        <taxon>Poales</taxon>
        <taxon>Poaceae</taxon>
        <taxon>BOP clade</taxon>
        <taxon>Oryzoideae</taxon>
        <taxon>Oryzeae</taxon>
        <taxon>Zizaniinae</taxon>
        <taxon>Zizania</taxon>
    </lineage>
</organism>
<evidence type="ECO:0000313" key="11">
    <source>
        <dbReference type="Proteomes" id="UP000729402"/>
    </source>
</evidence>
<dbReference type="AlphaFoldDB" id="A0A8J5SVH8"/>
<evidence type="ECO:0000256" key="1">
    <source>
        <dbReference type="ARBA" id="ARBA00004123"/>
    </source>
</evidence>
<comment type="similarity">
    <text evidence="7">Belongs to the AP2/ERF transcription factor family. ERF subfamily.</text>
</comment>
<dbReference type="GO" id="GO:0045893">
    <property type="term" value="P:positive regulation of DNA-templated transcription"/>
    <property type="evidence" value="ECO:0007669"/>
    <property type="project" value="TreeGrafter"/>
</dbReference>
<dbReference type="EMBL" id="JAAALK010000283">
    <property type="protein sequence ID" value="KAG8073409.1"/>
    <property type="molecule type" value="Genomic_DNA"/>
</dbReference>
<proteinExistence type="inferred from homology"/>
<evidence type="ECO:0000256" key="2">
    <source>
        <dbReference type="ARBA" id="ARBA00023015"/>
    </source>
</evidence>
<dbReference type="GO" id="GO:0000976">
    <property type="term" value="F:transcription cis-regulatory region binding"/>
    <property type="evidence" value="ECO:0007669"/>
    <property type="project" value="TreeGrafter"/>
</dbReference>
<evidence type="ECO:0000256" key="8">
    <source>
        <dbReference type="SAM" id="MobiDB-lite"/>
    </source>
</evidence>
<reference evidence="10" key="2">
    <citation type="submission" date="2021-02" db="EMBL/GenBank/DDBJ databases">
        <authorList>
            <person name="Kimball J.A."/>
            <person name="Haas M.W."/>
            <person name="Macchietto M."/>
            <person name="Kono T."/>
            <person name="Duquette J."/>
            <person name="Shao M."/>
        </authorList>
    </citation>
    <scope>NUCLEOTIDE SEQUENCE</scope>
    <source>
        <tissue evidence="10">Fresh leaf tissue</tissue>
    </source>
</reference>
<accession>A0A8J5SVH8</accession>
<evidence type="ECO:0000256" key="5">
    <source>
        <dbReference type="ARBA" id="ARBA00023163"/>
    </source>
</evidence>
<keyword evidence="5" id="KW-0804">Transcription</keyword>
<dbReference type="GO" id="GO:0003700">
    <property type="term" value="F:DNA-binding transcription factor activity"/>
    <property type="evidence" value="ECO:0007669"/>
    <property type="project" value="InterPro"/>
</dbReference>
<reference evidence="10" key="1">
    <citation type="journal article" date="2021" name="bioRxiv">
        <title>Whole Genome Assembly and Annotation of Northern Wild Rice, Zizania palustris L., Supports a Whole Genome Duplication in the Zizania Genus.</title>
        <authorList>
            <person name="Haas M."/>
            <person name="Kono T."/>
            <person name="Macchietto M."/>
            <person name="Millas R."/>
            <person name="McGilp L."/>
            <person name="Shao M."/>
            <person name="Duquette J."/>
            <person name="Hirsch C.N."/>
            <person name="Kimball J."/>
        </authorList>
    </citation>
    <scope>NUCLEOTIDE SEQUENCE</scope>
    <source>
        <tissue evidence="10">Fresh leaf tissue</tissue>
    </source>
</reference>
<dbReference type="SMART" id="SM00380">
    <property type="entry name" value="AP2"/>
    <property type="match status" value="1"/>
</dbReference>
<keyword evidence="11" id="KW-1185">Reference proteome</keyword>
<protein>
    <recommendedName>
        <fullName evidence="9">AP2/ERF domain-containing protein</fullName>
    </recommendedName>
</protein>
<dbReference type="GO" id="GO:0005634">
    <property type="term" value="C:nucleus"/>
    <property type="evidence" value="ECO:0007669"/>
    <property type="project" value="UniProtKB-SubCell"/>
</dbReference>
<sequence length="258" mass="28291">MEPFLHGAGESSRGRMKQHASSGGVQAAGRPAAAAAVRKCFPLRRSRKGCMKGKGGPDNQRCPFRGVRQRTWGKWVAEIREPNHGARLWLGTFNTALDAAHAYDSAARRLYGECARLNLGQQQPQQALSLPAAAIVPNNWQYNSNIVQPAAATPCNFSVYGEGSSSNTSSEHQQQILQQHLQQLQMQLLDDNYTLMAPQTHEDFEAYMTRLPKAEDDFGLDTLQEVPLELLDEADGGVSIWDDDLAISPGDIMAATTK</sequence>
<evidence type="ECO:0000256" key="7">
    <source>
        <dbReference type="ARBA" id="ARBA00024343"/>
    </source>
</evidence>
<dbReference type="FunFam" id="3.30.730.10:FF:000001">
    <property type="entry name" value="Ethylene-responsive transcription factor 2"/>
    <property type="match status" value="1"/>
</dbReference>
<gene>
    <name evidence="10" type="ORF">GUJ93_ZPchr0006g45479</name>
</gene>
<evidence type="ECO:0000256" key="4">
    <source>
        <dbReference type="ARBA" id="ARBA00023159"/>
    </source>
</evidence>
<dbReference type="Pfam" id="PF00847">
    <property type="entry name" value="AP2"/>
    <property type="match status" value="1"/>
</dbReference>
<evidence type="ECO:0000256" key="6">
    <source>
        <dbReference type="ARBA" id="ARBA00023242"/>
    </source>
</evidence>
<dbReference type="CDD" id="cd00018">
    <property type="entry name" value="AP2"/>
    <property type="match status" value="1"/>
</dbReference>
<dbReference type="PANTHER" id="PTHR31241:SF62">
    <property type="entry name" value="DEHYDRATION-RESPONSIVE ELEMENT-BINDING PROTEIN 2D"/>
    <property type="match status" value="1"/>
</dbReference>
<dbReference type="Proteomes" id="UP000729402">
    <property type="component" value="Unassembled WGS sequence"/>
</dbReference>